<dbReference type="PANTHER" id="PTHR37066">
    <property type="entry name" value="HELICASE-ASSOCIATED"/>
    <property type="match status" value="1"/>
</dbReference>
<feature type="domain" description="Helicase-associated" evidence="1">
    <location>
        <begin position="147"/>
        <end position="217"/>
    </location>
</feature>
<accession>A0A6G0XSK1</accession>
<feature type="domain" description="Helicase-associated" evidence="1">
    <location>
        <begin position="393"/>
        <end position="463"/>
    </location>
</feature>
<gene>
    <name evidence="2" type="ORF">Ae201684_001803</name>
</gene>
<dbReference type="Gene3D" id="6.10.140.530">
    <property type="match status" value="2"/>
</dbReference>
<dbReference type="Pfam" id="PF03457">
    <property type="entry name" value="HA"/>
    <property type="match status" value="4"/>
</dbReference>
<protein>
    <recommendedName>
        <fullName evidence="1">Helicase-associated domain-containing protein</fullName>
    </recommendedName>
</protein>
<evidence type="ECO:0000313" key="2">
    <source>
        <dbReference type="EMBL" id="KAF0743468.1"/>
    </source>
</evidence>
<name>A0A6G0XSK1_9STRA</name>
<organism evidence="2 3">
    <name type="scientific">Aphanomyces euteiches</name>
    <dbReference type="NCBI Taxonomy" id="100861"/>
    <lineage>
        <taxon>Eukaryota</taxon>
        <taxon>Sar</taxon>
        <taxon>Stramenopiles</taxon>
        <taxon>Oomycota</taxon>
        <taxon>Saprolegniomycetes</taxon>
        <taxon>Saprolegniales</taxon>
        <taxon>Verrucalvaceae</taxon>
        <taxon>Aphanomyces</taxon>
    </lineage>
</organism>
<dbReference type="AlphaFoldDB" id="A0A6G0XSK1"/>
<proteinExistence type="predicted"/>
<dbReference type="EMBL" id="VJMJ01000016">
    <property type="protein sequence ID" value="KAF0743468.1"/>
    <property type="molecule type" value="Genomic_DNA"/>
</dbReference>
<evidence type="ECO:0000259" key="1">
    <source>
        <dbReference type="Pfam" id="PF03457"/>
    </source>
</evidence>
<sequence>MQGRPGRTHLTPCIYTVPEHEPFPKELHGKRFDVRYIRKAKRDGRLDADIVAQLDEIGFSWNGNEQQSLQQWEDNLEALRIYKAIHGNLNVPHFYKVDMGDAEWPEKLSGKKLGKTVSALRTRHETLDPSRREILDSMGFVWDGIQAKWDKNLLALETYKAIEGNLLMKQSFVVPDQDPAWPKDTWNVKLGLLVSTCRRTKDDLPPEIYDALNAMGFVWKVRDKGTGPGQPPYISISKQQEILEVFQAKQKLQGHTTFTTLPRTFVVPSSSEWPQRLHGCNVFVSEFRRAYQMGILEDSIVAKLDAMRFVWDDSQHKWDLTMEALEIFKKINGHVEVPQDFEISQADRLWPEYLWTMKLGLKVANIRARKNKLTLQQRQELDALDFVWDANKLHWNRNLSALKAYKQNYGNLRVPQAFVVPKDDPDWPSVYAKIKLGTVVNNLRRNQATLSDKKKRELNKLDFEWSAKS</sequence>
<reference evidence="2 3" key="1">
    <citation type="submission" date="2019-07" db="EMBL/GenBank/DDBJ databases">
        <title>Genomics analysis of Aphanomyces spp. identifies a new class of oomycete effector associated with host adaptation.</title>
        <authorList>
            <person name="Gaulin E."/>
        </authorList>
    </citation>
    <scope>NUCLEOTIDE SEQUENCE [LARGE SCALE GENOMIC DNA]</scope>
    <source>
        <strain evidence="2 3">ATCC 201684</strain>
    </source>
</reference>
<dbReference type="Proteomes" id="UP000481153">
    <property type="component" value="Unassembled WGS sequence"/>
</dbReference>
<comment type="caution">
    <text evidence="2">The sequence shown here is derived from an EMBL/GenBank/DDBJ whole genome shotgun (WGS) entry which is preliminary data.</text>
</comment>
<evidence type="ECO:0000313" key="3">
    <source>
        <dbReference type="Proteomes" id="UP000481153"/>
    </source>
</evidence>
<feature type="domain" description="Helicase-associated" evidence="1">
    <location>
        <begin position="70"/>
        <end position="140"/>
    </location>
</feature>
<keyword evidence="3" id="KW-1185">Reference proteome</keyword>
<dbReference type="InterPro" id="IPR005114">
    <property type="entry name" value="Helicase_assoc"/>
</dbReference>
<feature type="domain" description="Helicase-associated" evidence="1">
    <location>
        <begin position="315"/>
        <end position="386"/>
    </location>
</feature>
<dbReference type="VEuPathDB" id="FungiDB:AeMF1_014722"/>
<dbReference type="PANTHER" id="PTHR37066:SF1">
    <property type="entry name" value="LNS2_PITP DOMAIN-CONTAINING PROTEIN"/>
    <property type="match status" value="1"/>
</dbReference>